<accession>A0ABR6WR34</accession>
<protein>
    <submittedName>
        <fullName evidence="4">Precorrin-6A reductase</fullName>
        <ecNumber evidence="4">1.3.1.54</ecNumber>
    </submittedName>
</protein>
<evidence type="ECO:0000256" key="2">
    <source>
        <dbReference type="ARBA" id="ARBA00022573"/>
    </source>
</evidence>
<dbReference type="PANTHER" id="PTHR36925">
    <property type="entry name" value="COBALT-PRECORRIN-6A REDUCTASE"/>
    <property type="match status" value="1"/>
</dbReference>
<reference evidence="4 5" key="1">
    <citation type="journal article" date="2020" name="mSystems">
        <title>Defining Genomic and Predicted Metabolic Features of the Acetobacterium Genus.</title>
        <authorList>
            <person name="Ross D.E."/>
            <person name="Marshall C.W."/>
            <person name="Gulliver D."/>
            <person name="May H.D."/>
            <person name="Norman R.S."/>
        </authorList>
    </citation>
    <scope>NUCLEOTIDE SEQUENCE [LARGE SCALE GENOMIC DNA]</scope>
    <source>
        <strain evidence="4 5">DSM 8238</strain>
    </source>
</reference>
<name>A0ABR6WR34_9FIRM</name>
<proteinExistence type="predicted"/>
<evidence type="ECO:0000313" key="4">
    <source>
        <dbReference type="EMBL" id="MBC3803089.1"/>
    </source>
</evidence>
<dbReference type="Pfam" id="PF02571">
    <property type="entry name" value="CbiJ"/>
    <property type="match status" value="1"/>
</dbReference>
<dbReference type="RefSeq" id="WP_186841016.1">
    <property type="nucleotide sequence ID" value="NZ_WJBC01000002.1"/>
</dbReference>
<comment type="pathway">
    <text evidence="1">Cofactor biosynthesis; adenosylcobalamin biosynthesis.</text>
</comment>
<dbReference type="NCBIfam" id="TIGR00715">
    <property type="entry name" value="precor6x_red"/>
    <property type="match status" value="1"/>
</dbReference>
<dbReference type="EC" id="1.3.1.54" evidence="4"/>
<dbReference type="Proteomes" id="UP000603234">
    <property type="component" value="Unassembled WGS sequence"/>
</dbReference>
<comment type="caution">
    <text evidence="4">The sequence shown here is derived from an EMBL/GenBank/DDBJ whole genome shotgun (WGS) entry which is preliminary data.</text>
</comment>
<sequence length="269" mass="30265">MSDVLVIAGTTDAKIVIQRLLEMNVDTAVTVATRMGCRMLDDYQHLNVYQGKLNKERILSLLNALKPQCLIDASNPFSGEITRNAIHVCQSANMPYIRFEREKLNYDDNPNVVVVRNYGEACEVLSQCAGNILLTLGSNKIETFTKIPDYNQRVFLRILPDWKVLCKCEKLGFNPKNIIAIKGPYNEALNIELFKYCNAAVLVTKESGNMGGVVDKINAADKLGMKTILVDRLEEQCTNKTSSIDEIMEFVNQTKNLSISNQKTYKETK</sequence>
<dbReference type="PROSITE" id="PS51014">
    <property type="entry name" value="COBK_CBIJ"/>
    <property type="match status" value="1"/>
</dbReference>
<dbReference type="EMBL" id="WJBC01000002">
    <property type="protein sequence ID" value="MBC3803089.1"/>
    <property type="molecule type" value="Genomic_DNA"/>
</dbReference>
<dbReference type="InterPro" id="IPR003723">
    <property type="entry name" value="Precorrin-6x_reduct"/>
</dbReference>
<evidence type="ECO:0000256" key="3">
    <source>
        <dbReference type="ARBA" id="ARBA00023002"/>
    </source>
</evidence>
<keyword evidence="5" id="KW-1185">Reference proteome</keyword>
<organism evidence="4 5">
    <name type="scientific">Acetobacterium fimetarium</name>
    <dbReference type="NCBI Taxonomy" id="52691"/>
    <lineage>
        <taxon>Bacteria</taxon>
        <taxon>Bacillati</taxon>
        <taxon>Bacillota</taxon>
        <taxon>Clostridia</taxon>
        <taxon>Eubacteriales</taxon>
        <taxon>Eubacteriaceae</taxon>
        <taxon>Acetobacterium</taxon>
    </lineage>
</organism>
<gene>
    <name evidence="4" type="primary">cobK</name>
    <name evidence="4" type="ORF">GH808_01350</name>
</gene>
<evidence type="ECO:0000256" key="1">
    <source>
        <dbReference type="ARBA" id="ARBA00004953"/>
    </source>
</evidence>
<keyword evidence="2" id="KW-0169">Cobalamin biosynthesis</keyword>
<evidence type="ECO:0000313" key="5">
    <source>
        <dbReference type="Proteomes" id="UP000603234"/>
    </source>
</evidence>
<keyword evidence="3 4" id="KW-0560">Oxidoreductase</keyword>
<dbReference type="PANTHER" id="PTHR36925:SF1">
    <property type="entry name" value="COBALT-PRECORRIN-6A REDUCTASE"/>
    <property type="match status" value="1"/>
</dbReference>
<dbReference type="GO" id="GO:0016994">
    <property type="term" value="F:precorrin-6A reductase activity"/>
    <property type="evidence" value="ECO:0007669"/>
    <property type="project" value="UniProtKB-EC"/>
</dbReference>